<dbReference type="RefSeq" id="WP_200063297.1">
    <property type="nucleotide sequence ID" value="NZ_JAEHFW010000001.1"/>
</dbReference>
<feature type="compositionally biased region" description="Polar residues" evidence="1">
    <location>
        <begin position="183"/>
        <end position="194"/>
    </location>
</feature>
<dbReference type="Proteomes" id="UP000613193">
    <property type="component" value="Unassembled WGS sequence"/>
</dbReference>
<sequence>MDQYIDNRHKEIFFNSLANPVEAGSLYASNIERLINDHPQSGILKALLARTGDKENIKKAAAAFNPKALYKLVNDPDGLRPVLSKKIVTTTSVAYEPENYFNIGVVNEDDDTAITETQSSEDKQAPAVVEGITTAESVNLTDETVIELPEQAFSTVSEPAGNVNGSETETPEEEESADELNTDEVTLNNEQSTEITDDKTTGTESPAEMTSPVQELEAFNRETAIEINTPAAEADQKTISSYAGYRPDFNRKEDEKEYFRQDIEDDIYDEIVSIDDIGFEALKNTSAEEIDNASSANNENDQPEETADQTTSGLNIDDDQQLLANVAATDYFLFDKKLNELRETDTPPVAEAAPEHKLTEPLHEDSIQPTTESRDIARYDDDKMPYTFLWWLSKTRKEHAGAYQPYAKAGSIQLNKQKKSIPNELQQQYYENIFSHTSITGIDPDAQKVEFDHNKKEDIIIERFIHTEPQIKPLAADKLDNENKAKKSAEDQDALVTETLARIYTDQMLYHKAIATYKKLMLKFPEKKLYFAAQIEQLEKRNN</sequence>
<evidence type="ECO:0000313" key="3">
    <source>
        <dbReference type="Proteomes" id="UP000613193"/>
    </source>
</evidence>
<name>A0A934ULK7_9SPHI</name>
<evidence type="ECO:0008006" key="4">
    <source>
        <dbReference type="Google" id="ProtNLM"/>
    </source>
</evidence>
<organism evidence="2 3">
    <name type="scientific">Mucilaginibacter segetis</name>
    <dbReference type="NCBI Taxonomy" id="2793071"/>
    <lineage>
        <taxon>Bacteria</taxon>
        <taxon>Pseudomonadati</taxon>
        <taxon>Bacteroidota</taxon>
        <taxon>Sphingobacteriia</taxon>
        <taxon>Sphingobacteriales</taxon>
        <taxon>Sphingobacteriaceae</taxon>
        <taxon>Mucilaginibacter</taxon>
    </lineage>
</organism>
<proteinExistence type="predicted"/>
<feature type="region of interest" description="Disordered" evidence="1">
    <location>
        <begin position="152"/>
        <end position="211"/>
    </location>
</feature>
<feature type="compositionally biased region" description="Polar residues" evidence="1">
    <location>
        <begin position="288"/>
        <end position="300"/>
    </location>
</feature>
<gene>
    <name evidence="2" type="ORF">I5M19_01405</name>
</gene>
<dbReference type="AlphaFoldDB" id="A0A934ULK7"/>
<feature type="compositionally biased region" description="Acidic residues" evidence="1">
    <location>
        <begin position="169"/>
        <end position="182"/>
    </location>
</feature>
<accession>A0A934ULK7</accession>
<reference evidence="2" key="1">
    <citation type="submission" date="2020-12" db="EMBL/GenBank/DDBJ databases">
        <title>Bacterial novel species Mucilaginibacter sp. SD-g isolated from soil.</title>
        <authorList>
            <person name="Jung H.-Y."/>
        </authorList>
    </citation>
    <scope>NUCLEOTIDE SEQUENCE</scope>
    <source>
        <strain evidence="2">SD-g</strain>
    </source>
</reference>
<protein>
    <recommendedName>
        <fullName evidence="4">Tetratricopeptide repeat protein</fullName>
    </recommendedName>
</protein>
<feature type="region of interest" description="Disordered" evidence="1">
    <location>
        <begin position="288"/>
        <end position="313"/>
    </location>
</feature>
<feature type="compositionally biased region" description="Basic and acidic residues" evidence="1">
    <location>
        <begin position="353"/>
        <end position="370"/>
    </location>
</feature>
<dbReference type="EMBL" id="JAEHFW010000001">
    <property type="protein sequence ID" value="MBK0377947.1"/>
    <property type="molecule type" value="Genomic_DNA"/>
</dbReference>
<keyword evidence="3" id="KW-1185">Reference proteome</keyword>
<evidence type="ECO:0000313" key="2">
    <source>
        <dbReference type="EMBL" id="MBK0377947.1"/>
    </source>
</evidence>
<evidence type="ECO:0000256" key="1">
    <source>
        <dbReference type="SAM" id="MobiDB-lite"/>
    </source>
</evidence>
<comment type="caution">
    <text evidence="2">The sequence shown here is derived from an EMBL/GenBank/DDBJ whole genome shotgun (WGS) entry which is preliminary data.</text>
</comment>
<feature type="region of interest" description="Disordered" evidence="1">
    <location>
        <begin position="349"/>
        <end position="370"/>
    </location>
</feature>